<dbReference type="OrthoDB" id="64281at2759"/>
<feature type="domain" description="DUF7492" evidence="1">
    <location>
        <begin position="24"/>
        <end position="192"/>
    </location>
</feature>
<keyword evidence="3" id="KW-1185">Reference proteome</keyword>
<organism evidence="2 3">
    <name type="scientific">Delitschia confertaspora ATCC 74209</name>
    <dbReference type="NCBI Taxonomy" id="1513339"/>
    <lineage>
        <taxon>Eukaryota</taxon>
        <taxon>Fungi</taxon>
        <taxon>Dikarya</taxon>
        <taxon>Ascomycota</taxon>
        <taxon>Pezizomycotina</taxon>
        <taxon>Dothideomycetes</taxon>
        <taxon>Pleosporomycetidae</taxon>
        <taxon>Pleosporales</taxon>
        <taxon>Delitschiaceae</taxon>
        <taxon>Delitschia</taxon>
    </lineage>
</organism>
<evidence type="ECO:0000259" key="1">
    <source>
        <dbReference type="Pfam" id="PF24320"/>
    </source>
</evidence>
<gene>
    <name evidence="2" type="ORF">GQ43DRAFT_379920</name>
</gene>
<dbReference type="InterPro" id="IPR055915">
    <property type="entry name" value="DUF7492"/>
</dbReference>
<proteinExistence type="predicted"/>
<sequence length="193" mass="21633">MADYTTRTALILTLYILGFLEYGNAHSWIEQAYVTIDGTIIGQPGFPRGNVLRTSSSFTDMAMTYLLPPNGRTPSIVLPSDPICKETQRTWNQTIGSPSLVAHANDTILLLYQENGHVTKLNEDPRHNASGLIYVYGTSESTPTDTLKSIHKEWTYNEYIQSEGSHGLMALTGFDDKHCYQNNDSPLTWSRKK</sequence>
<accession>A0A9P4JED7</accession>
<protein>
    <recommendedName>
        <fullName evidence="1">DUF7492 domain-containing protein</fullName>
    </recommendedName>
</protein>
<evidence type="ECO:0000313" key="3">
    <source>
        <dbReference type="Proteomes" id="UP000799536"/>
    </source>
</evidence>
<dbReference type="Pfam" id="PF24320">
    <property type="entry name" value="DUF7492"/>
    <property type="match status" value="1"/>
</dbReference>
<dbReference type="EMBL" id="ML994188">
    <property type="protein sequence ID" value="KAF2197897.1"/>
    <property type="molecule type" value="Genomic_DNA"/>
</dbReference>
<name>A0A9P4JED7_9PLEO</name>
<dbReference type="Proteomes" id="UP000799536">
    <property type="component" value="Unassembled WGS sequence"/>
</dbReference>
<evidence type="ECO:0000313" key="2">
    <source>
        <dbReference type="EMBL" id="KAF2197897.1"/>
    </source>
</evidence>
<reference evidence="2" key="1">
    <citation type="journal article" date="2020" name="Stud. Mycol.">
        <title>101 Dothideomycetes genomes: a test case for predicting lifestyles and emergence of pathogens.</title>
        <authorList>
            <person name="Haridas S."/>
            <person name="Albert R."/>
            <person name="Binder M."/>
            <person name="Bloem J."/>
            <person name="Labutti K."/>
            <person name="Salamov A."/>
            <person name="Andreopoulos B."/>
            <person name="Baker S."/>
            <person name="Barry K."/>
            <person name="Bills G."/>
            <person name="Bluhm B."/>
            <person name="Cannon C."/>
            <person name="Castanera R."/>
            <person name="Culley D."/>
            <person name="Daum C."/>
            <person name="Ezra D."/>
            <person name="Gonzalez J."/>
            <person name="Henrissat B."/>
            <person name="Kuo A."/>
            <person name="Liang C."/>
            <person name="Lipzen A."/>
            <person name="Lutzoni F."/>
            <person name="Magnuson J."/>
            <person name="Mondo S."/>
            <person name="Nolan M."/>
            <person name="Ohm R."/>
            <person name="Pangilinan J."/>
            <person name="Park H.-J."/>
            <person name="Ramirez L."/>
            <person name="Alfaro M."/>
            <person name="Sun H."/>
            <person name="Tritt A."/>
            <person name="Yoshinaga Y."/>
            <person name="Zwiers L.-H."/>
            <person name="Turgeon B."/>
            <person name="Goodwin S."/>
            <person name="Spatafora J."/>
            <person name="Crous P."/>
            <person name="Grigoriev I."/>
        </authorList>
    </citation>
    <scope>NUCLEOTIDE SEQUENCE</scope>
    <source>
        <strain evidence="2">ATCC 74209</strain>
    </source>
</reference>
<dbReference type="AlphaFoldDB" id="A0A9P4JED7"/>
<feature type="non-terminal residue" evidence="2">
    <location>
        <position position="193"/>
    </location>
</feature>
<comment type="caution">
    <text evidence="2">The sequence shown here is derived from an EMBL/GenBank/DDBJ whole genome shotgun (WGS) entry which is preliminary data.</text>
</comment>